<evidence type="ECO:0000256" key="12">
    <source>
        <dbReference type="ARBA" id="ARBA00023136"/>
    </source>
</evidence>
<dbReference type="InterPro" id="IPR001505">
    <property type="entry name" value="Copper_CuA"/>
</dbReference>
<evidence type="ECO:0000256" key="18">
    <source>
        <dbReference type="SAM" id="SignalP"/>
    </source>
</evidence>
<dbReference type="PANTHER" id="PTHR22888">
    <property type="entry name" value="CYTOCHROME C OXIDASE, SUBUNIT II"/>
    <property type="match status" value="1"/>
</dbReference>
<evidence type="ECO:0000256" key="10">
    <source>
        <dbReference type="ARBA" id="ARBA00023004"/>
    </source>
</evidence>
<evidence type="ECO:0000256" key="5">
    <source>
        <dbReference type="ARBA" id="ARBA00022660"/>
    </source>
</evidence>
<proteinExistence type="inferred from homology"/>
<dbReference type="InterPro" id="IPR002429">
    <property type="entry name" value="CcO_II-like_C"/>
</dbReference>
<dbReference type="PROSITE" id="PS00078">
    <property type="entry name" value="COX2"/>
    <property type="match status" value="1"/>
</dbReference>
<dbReference type="SUPFAM" id="SSF46626">
    <property type="entry name" value="Cytochrome c"/>
    <property type="match status" value="1"/>
</dbReference>
<dbReference type="Pfam" id="PF00116">
    <property type="entry name" value="COX2"/>
    <property type="match status" value="1"/>
</dbReference>
<feature type="transmembrane region" description="Helical" evidence="17">
    <location>
        <begin position="76"/>
        <end position="97"/>
    </location>
</feature>
<dbReference type="EMBL" id="WURB01000031">
    <property type="protein sequence ID" value="MXQ14312.1"/>
    <property type="molecule type" value="Genomic_DNA"/>
</dbReference>
<evidence type="ECO:0000256" key="4">
    <source>
        <dbReference type="ARBA" id="ARBA00022617"/>
    </source>
</evidence>
<keyword evidence="18" id="KW-0732">Signal</keyword>
<comment type="function">
    <text evidence="13">Subunits I and II form the functional core of the enzyme complex. Electrons originating in cytochrome c are transferred via heme a and Cu(A) to the binuclear center formed by heme a3 and Cu(B).</text>
</comment>
<keyword evidence="9 17" id="KW-1133">Transmembrane helix</keyword>
<dbReference type="PROSITE" id="PS51007">
    <property type="entry name" value="CYTC"/>
    <property type="match status" value="1"/>
</dbReference>
<evidence type="ECO:0000256" key="1">
    <source>
        <dbReference type="ARBA" id="ARBA00004141"/>
    </source>
</evidence>
<keyword evidence="4 16" id="KW-0349">Heme</keyword>
<evidence type="ECO:0000256" key="17">
    <source>
        <dbReference type="SAM" id="Phobius"/>
    </source>
</evidence>
<feature type="domain" description="Cytochrome oxidase subunit II copper A binding" evidence="19">
    <location>
        <begin position="108"/>
        <end position="224"/>
    </location>
</feature>
<keyword evidence="11" id="KW-0186">Copper</keyword>
<keyword evidence="3" id="KW-0813">Transport</keyword>
<dbReference type="CDD" id="cd04213">
    <property type="entry name" value="CuRO_CcO_Caa3_II"/>
    <property type="match status" value="1"/>
</dbReference>
<evidence type="ECO:0000259" key="20">
    <source>
        <dbReference type="PROSITE" id="PS51007"/>
    </source>
</evidence>
<evidence type="ECO:0000256" key="14">
    <source>
        <dbReference type="ARBA" id="ARBA00031399"/>
    </source>
</evidence>
<dbReference type="InterPro" id="IPR036909">
    <property type="entry name" value="Cyt_c-like_dom_sf"/>
</dbReference>
<comment type="subcellular location">
    <subcellularLocation>
        <location evidence="1">Membrane</location>
        <topology evidence="1">Multi-pass membrane protein</topology>
    </subcellularLocation>
</comment>
<dbReference type="Gene3D" id="2.60.40.420">
    <property type="entry name" value="Cupredoxins - blue copper proteins"/>
    <property type="match status" value="1"/>
</dbReference>
<reference evidence="21 22" key="1">
    <citation type="submission" date="2019-12" db="EMBL/GenBank/DDBJ databases">
        <authorList>
            <person name="Yuan C.-G."/>
        </authorList>
    </citation>
    <scope>NUCLEOTIDE SEQUENCE [LARGE SCALE GENOMIC DNA]</scope>
    <source>
        <strain evidence="21 22">KCTC 23863</strain>
    </source>
</reference>
<keyword evidence="6 17" id="KW-0812">Transmembrane</keyword>
<comment type="catalytic activity">
    <reaction evidence="15">
        <text>4 Fe(II)-[cytochrome c] + O2 + 8 H(+)(in) = 4 Fe(III)-[cytochrome c] + 2 H2O + 4 H(+)(out)</text>
        <dbReference type="Rhea" id="RHEA:11436"/>
        <dbReference type="Rhea" id="RHEA-COMP:10350"/>
        <dbReference type="Rhea" id="RHEA-COMP:14399"/>
        <dbReference type="ChEBI" id="CHEBI:15377"/>
        <dbReference type="ChEBI" id="CHEBI:15378"/>
        <dbReference type="ChEBI" id="CHEBI:15379"/>
        <dbReference type="ChEBI" id="CHEBI:29033"/>
        <dbReference type="ChEBI" id="CHEBI:29034"/>
        <dbReference type="EC" id="7.1.1.9"/>
    </reaction>
</comment>
<feature type="domain" description="Cytochrome c" evidence="20">
    <location>
        <begin position="235"/>
        <end position="327"/>
    </location>
</feature>
<keyword evidence="8" id="KW-0249">Electron transport</keyword>
<organism evidence="21 22">
    <name type="scientific">Microvirga makkahensis</name>
    <dbReference type="NCBI Taxonomy" id="1128670"/>
    <lineage>
        <taxon>Bacteria</taxon>
        <taxon>Pseudomonadati</taxon>
        <taxon>Pseudomonadota</taxon>
        <taxon>Alphaproteobacteria</taxon>
        <taxon>Hyphomicrobiales</taxon>
        <taxon>Methylobacteriaceae</taxon>
        <taxon>Microvirga</taxon>
    </lineage>
</organism>
<keyword evidence="21" id="KW-0560">Oxidoreductase</keyword>
<dbReference type="GO" id="GO:0004129">
    <property type="term" value="F:cytochrome-c oxidase activity"/>
    <property type="evidence" value="ECO:0007669"/>
    <property type="project" value="UniProtKB-EC"/>
</dbReference>
<evidence type="ECO:0000256" key="6">
    <source>
        <dbReference type="ARBA" id="ARBA00022692"/>
    </source>
</evidence>
<keyword evidence="10 16" id="KW-0408">Iron</keyword>
<evidence type="ECO:0000256" key="3">
    <source>
        <dbReference type="ARBA" id="ARBA00022448"/>
    </source>
</evidence>
<keyword evidence="22" id="KW-1185">Reference proteome</keyword>
<evidence type="ECO:0000256" key="15">
    <source>
        <dbReference type="ARBA" id="ARBA00047816"/>
    </source>
</evidence>
<dbReference type="InterPro" id="IPR014222">
    <property type="entry name" value="Cyt_c_oxidase_su2"/>
</dbReference>
<evidence type="ECO:0000256" key="7">
    <source>
        <dbReference type="ARBA" id="ARBA00022723"/>
    </source>
</evidence>
<feature type="transmembrane region" description="Helical" evidence="17">
    <location>
        <begin position="40"/>
        <end position="64"/>
    </location>
</feature>
<evidence type="ECO:0000256" key="9">
    <source>
        <dbReference type="ARBA" id="ARBA00022989"/>
    </source>
</evidence>
<dbReference type="PROSITE" id="PS50857">
    <property type="entry name" value="COX2_CUA"/>
    <property type="match status" value="1"/>
</dbReference>
<dbReference type="PROSITE" id="PS51257">
    <property type="entry name" value="PROKAR_LIPOPROTEIN"/>
    <property type="match status" value="1"/>
</dbReference>
<dbReference type="InterPro" id="IPR009056">
    <property type="entry name" value="Cyt_c-like_dom"/>
</dbReference>
<evidence type="ECO:0000256" key="13">
    <source>
        <dbReference type="ARBA" id="ARBA00024688"/>
    </source>
</evidence>
<keyword evidence="12 17" id="KW-0472">Membrane</keyword>
<keyword evidence="5" id="KW-0679">Respiratory chain</keyword>
<reference evidence="21 22" key="2">
    <citation type="submission" date="2020-01" db="EMBL/GenBank/DDBJ databases">
        <title>Microvirga sp. nov., an arsenate reduction bacterium isolated from Tibet hotspring sediments.</title>
        <authorList>
            <person name="Xian W.-D."/>
            <person name="Li W.-J."/>
        </authorList>
    </citation>
    <scope>NUCLEOTIDE SEQUENCE [LARGE SCALE GENOMIC DNA]</scope>
    <source>
        <strain evidence="21 22">KCTC 23863</strain>
    </source>
</reference>
<dbReference type="GO" id="GO:0016020">
    <property type="term" value="C:membrane"/>
    <property type="evidence" value="ECO:0007669"/>
    <property type="project" value="UniProtKB-SubCell"/>
</dbReference>
<dbReference type="InterPro" id="IPR045187">
    <property type="entry name" value="CcO_II"/>
</dbReference>
<dbReference type="SUPFAM" id="SSF49503">
    <property type="entry name" value="Cupredoxins"/>
    <property type="match status" value="1"/>
</dbReference>
<comment type="similarity">
    <text evidence="2">Belongs to the cytochrome c oxidase subunit 2 family.</text>
</comment>
<dbReference type="GO" id="GO:0042773">
    <property type="term" value="P:ATP synthesis coupled electron transport"/>
    <property type="evidence" value="ECO:0007669"/>
    <property type="project" value="TreeGrafter"/>
</dbReference>
<feature type="chain" id="PRO_5031289204" description="Cytochrome aa3 subunit 2" evidence="18">
    <location>
        <begin position="25"/>
        <end position="327"/>
    </location>
</feature>
<dbReference type="GO" id="GO:0020037">
    <property type="term" value="F:heme binding"/>
    <property type="evidence" value="ECO:0007669"/>
    <property type="project" value="InterPro"/>
</dbReference>
<gene>
    <name evidence="21" type="primary">coxB</name>
    <name evidence="21" type="ORF">GR328_23230</name>
</gene>
<evidence type="ECO:0000256" key="8">
    <source>
        <dbReference type="ARBA" id="ARBA00022982"/>
    </source>
</evidence>
<dbReference type="OrthoDB" id="9781261at2"/>
<accession>A0A7X3SR88</accession>
<dbReference type="PANTHER" id="PTHR22888:SF9">
    <property type="entry name" value="CYTOCHROME C OXIDASE SUBUNIT 2"/>
    <property type="match status" value="1"/>
</dbReference>
<dbReference type="InterPro" id="IPR008972">
    <property type="entry name" value="Cupredoxin"/>
</dbReference>
<feature type="signal peptide" evidence="18">
    <location>
        <begin position="1"/>
        <end position="24"/>
    </location>
</feature>
<evidence type="ECO:0000313" key="21">
    <source>
        <dbReference type="EMBL" id="MXQ14312.1"/>
    </source>
</evidence>
<protein>
    <recommendedName>
        <fullName evidence="14">Cytochrome aa3 subunit 2</fullName>
    </recommendedName>
</protein>
<evidence type="ECO:0000313" key="22">
    <source>
        <dbReference type="Proteomes" id="UP000436483"/>
    </source>
</evidence>
<evidence type="ECO:0000259" key="19">
    <source>
        <dbReference type="PROSITE" id="PS50857"/>
    </source>
</evidence>
<dbReference type="NCBIfam" id="TIGR02866">
    <property type="entry name" value="CoxB"/>
    <property type="match status" value="1"/>
</dbReference>
<dbReference type="Proteomes" id="UP000436483">
    <property type="component" value="Unassembled WGS sequence"/>
</dbReference>
<keyword evidence="7 16" id="KW-0479">Metal-binding</keyword>
<dbReference type="GO" id="GO:0005507">
    <property type="term" value="F:copper ion binding"/>
    <property type="evidence" value="ECO:0007669"/>
    <property type="project" value="InterPro"/>
</dbReference>
<name>A0A7X3SR88_9HYPH</name>
<dbReference type="AlphaFoldDB" id="A0A7X3SR88"/>
<comment type="caution">
    <text evidence="21">The sequence shown here is derived from an EMBL/GenBank/DDBJ whole genome shotgun (WGS) entry which is preliminary data.</text>
</comment>
<dbReference type="InterPro" id="IPR034236">
    <property type="entry name" value="CuRO_CcO_Caa3_II"/>
</dbReference>
<sequence>MVFRVTLVLIVLSLLSGCNTQQSAFHPGGPHADRVETLSWVLFIGGGLIFLLVIVLTAIAMFVAPERRQWMTNRRFIIWLGIVFPVITLTALLVYGFTVARHLVRPGSPALRIEVVGEMWWWRVHYLDAQGTQRLVSANEIRIPTGQPIEFVLKAEDVIHSFWVPSLAGKLDMIPGRTNVYRFAADRPGIYRGQCAEYCGDQHALMAFYVVAMEPNDFEAWYAAQVQPAAEPMVTQLIQGKELFLQNGCGACHVVRGTPANGILGPDLTHVGSRLSIAAGTYPTNVGTLAGWISSSQHLKPGNLMPSFGNLRGEELRAIAAYLESLK</sequence>
<evidence type="ECO:0000256" key="11">
    <source>
        <dbReference type="ARBA" id="ARBA00023008"/>
    </source>
</evidence>
<evidence type="ECO:0000256" key="16">
    <source>
        <dbReference type="PROSITE-ProRule" id="PRU00433"/>
    </source>
</evidence>
<evidence type="ECO:0000256" key="2">
    <source>
        <dbReference type="ARBA" id="ARBA00007866"/>
    </source>
</evidence>
<dbReference type="Pfam" id="PF00034">
    <property type="entry name" value="Cytochrom_C"/>
    <property type="match status" value="1"/>
</dbReference>
<dbReference type="GO" id="GO:0016491">
    <property type="term" value="F:oxidoreductase activity"/>
    <property type="evidence" value="ECO:0007669"/>
    <property type="project" value="UniProtKB-KW"/>
</dbReference>
<dbReference type="RefSeq" id="WP_160888065.1">
    <property type="nucleotide sequence ID" value="NZ_WURB01000031.1"/>
</dbReference>